<evidence type="ECO:0000313" key="5">
    <source>
        <dbReference type="Proteomes" id="UP000622475"/>
    </source>
</evidence>
<dbReference type="PANTHER" id="PTHR44591">
    <property type="entry name" value="STRESS RESPONSE REGULATOR PROTEIN 1"/>
    <property type="match status" value="1"/>
</dbReference>
<sequence>MKRILVVDDDKDISEMVQVILADDYEVECKSEYEGLVDKLKSFDPHLILLDNSLGERSSGDFISELKEITELKAIPIVLFSAHYDIEKVASKVQADDFLAKPFSLDDLHNVLEKHIGE</sequence>
<gene>
    <name evidence="4" type="ORF">IRJ16_13015</name>
</gene>
<dbReference type="PROSITE" id="PS50110">
    <property type="entry name" value="RESPONSE_REGULATORY"/>
    <property type="match status" value="1"/>
</dbReference>
<dbReference type="SUPFAM" id="SSF52172">
    <property type="entry name" value="CheY-like"/>
    <property type="match status" value="1"/>
</dbReference>
<dbReference type="RefSeq" id="WP_194112031.1">
    <property type="nucleotide sequence ID" value="NZ_JADFFL010000004.1"/>
</dbReference>
<dbReference type="Proteomes" id="UP000622475">
    <property type="component" value="Unassembled WGS sequence"/>
</dbReference>
<dbReference type="Pfam" id="PF00072">
    <property type="entry name" value="Response_reg"/>
    <property type="match status" value="1"/>
</dbReference>
<keyword evidence="5" id="KW-1185">Reference proteome</keyword>
<dbReference type="InterPro" id="IPR050595">
    <property type="entry name" value="Bact_response_regulator"/>
</dbReference>
<name>A0A929PWG4_9SPHI</name>
<accession>A0A929PWG4</accession>
<dbReference type="GO" id="GO:0000160">
    <property type="term" value="P:phosphorelay signal transduction system"/>
    <property type="evidence" value="ECO:0007669"/>
    <property type="project" value="InterPro"/>
</dbReference>
<dbReference type="PANTHER" id="PTHR44591:SF3">
    <property type="entry name" value="RESPONSE REGULATORY DOMAIN-CONTAINING PROTEIN"/>
    <property type="match status" value="1"/>
</dbReference>
<feature type="modified residue" description="4-aspartylphosphate" evidence="2">
    <location>
        <position position="51"/>
    </location>
</feature>
<dbReference type="InterPro" id="IPR001789">
    <property type="entry name" value="Sig_transdc_resp-reg_receiver"/>
</dbReference>
<organism evidence="4 5">
    <name type="scientific">Mucilaginibacter myungsuensis</name>
    <dbReference type="NCBI Taxonomy" id="649104"/>
    <lineage>
        <taxon>Bacteria</taxon>
        <taxon>Pseudomonadati</taxon>
        <taxon>Bacteroidota</taxon>
        <taxon>Sphingobacteriia</taxon>
        <taxon>Sphingobacteriales</taxon>
        <taxon>Sphingobacteriaceae</taxon>
        <taxon>Mucilaginibacter</taxon>
    </lineage>
</organism>
<dbReference type="SMART" id="SM00448">
    <property type="entry name" value="REC"/>
    <property type="match status" value="1"/>
</dbReference>
<evidence type="ECO:0000256" key="1">
    <source>
        <dbReference type="ARBA" id="ARBA00022553"/>
    </source>
</evidence>
<dbReference type="EMBL" id="JADFFL010000004">
    <property type="protein sequence ID" value="MBE9662808.1"/>
    <property type="molecule type" value="Genomic_DNA"/>
</dbReference>
<feature type="domain" description="Response regulatory" evidence="3">
    <location>
        <begin position="3"/>
        <end position="116"/>
    </location>
</feature>
<comment type="caution">
    <text evidence="4">The sequence shown here is derived from an EMBL/GenBank/DDBJ whole genome shotgun (WGS) entry which is preliminary data.</text>
</comment>
<dbReference type="InterPro" id="IPR011006">
    <property type="entry name" value="CheY-like_superfamily"/>
</dbReference>
<dbReference type="AlphaFoldDB" id="A0A929PWG4"/>
<protein>
    <submittedName>
        <fullName evidence="4">Response regulator</fullName>
    </submittedName>
</protein>
<reference evidence="4" key="1">
    <citation type="submission" date="2020-10" db="EMBL/GenBank/DDBJ databases">
        <title>Mucilaginibacter mali sp. nov., isolated from rhizosphere soil of apple orchard.</title>
        <authorList>
            <person name="Lee J.-S."/>
            <person name="Kim H.S."/>
            <person name="Kim J.-S."/>
        </authorList>
    </citation>
    <scope>NUCLEOTIDE SEQUENCE</scope>
    <source>
        <strain evidence="4">KCTC 22746</strain>
    </source>
</reference>
<evidence type="ECO:0000313" key="4">
    <source>
        <dbReference type="EMBL" id="MBE9662808.1"/>
    </source>
</evidence>
<evidence type="ECO:0000256" key="2">
    <source>
        <dbReference type="PROSITE-ProRule" id="PRU00169"/>
    </source>
</evidence>
<keyword evidence="1 2" id="KW-0597">Phosphoprotein</keyword>
<proteinExistence type="predicted"/>
<dbReference type="Gene3D" id="3.40.50.2300">
    <property type="match status" value="1"/>
</dbReference>
<evidence type="ECO:0000259" key="3">
    <source>
        <dbReference type="PROSITE" id="PS50110"/>
    </source>
</evidence>